<dbReference type="KEGG" id="gtr:GLOTRDRAFT_125084"/>
<feature type="compositionally biased region" description="Basic and acidic residues" evidence="1">
    <location>
        <begin position="338"/>
        <end position="348"/>
    </location>
</feature>
<evidence type="ECO:0000256" key="1">
    <source>
        <dbReference type="SAM" id="MobiDB-lite"/>
    </source>
</evidence>
<reference evidence="3 4" key="1">
    <citation type="journal article" date="2012" name="Science">
        <title>The Paleozoic origin of enzymatic lignin decomposition reconstructed from 31 fungal genomes.</title>
        <authorList>
            <person name="Floudas D."/>
            <person name="Binder M."/>
            <person name="Riley R."/>
            <person name="Barry K."/>
            <person name="Blanchette R.A."/>
            <person name="Henrissat B."/>
            <person name="Martinez A.T."/>
            <person name="Otillar R."/>
            <person name="Spatafora J.W."/>
            <person name="Yadav J.S."/>
            <person name="Aerts A."/>
            <person name="Benoit I."/>
            <person name="Boyd A."/>
            <person name="Carlson A."/>
            <person name="Copeland A."/>
            <person name="Coutinho P.M."/>
            <person name="de Vries R.P."/>
            <person name="Ferreira P."/>
            <person name="Findley K."/>
            <person name="Foster B."/>
            <person name="Gaskell J."/>
            <person name="Glotzer D."/>
            <person name="Gorecki P."/>
            <person name="Heitman J."/>
            <person name="Hesse C."/>
            <person name="Hori C."/>
            <person name="Igarashi K."/>
            <person name="Jurgens J.A."/>
            <person name="Kallen N."/>
            <person name="Kersten P."/>
            <person name="Kohler A."/>
            <person name="Kuees U."/>
            <person name="Kumar T.K.A."/>
            <person name="Kuo A."/>
            <person name="LaButti K."/>
            <person name="Larrondo L.F."/>
            <person name="Lindquist E."/>
            <person name="Ling A."/>
            <person name="Lombard V."/>
            <person name="Lucas S."/>
            <person name="Lundell T."/>
            <person name="Martin R."/>
            <person name="McLaughlin D.J."/>
            <person name="Morgenstern I."/>
            <person name="Morin E."/>
            <person name="Murat C."/>
            <person name="Nagy L.G."/>
            <person name="Nolan M."/>
            <person name="Ohm R.A."/>
            <person name="Patyshakuliyeva A."/>
            <person name="Rokas A."/>
            <person name="Ruiz-Duenas F.J."/>
            <person name="Sabat G."/>
            <person name="Salamov A."/>
            <person name="Samejima M."/>
            <person name="Schmutz J."/>
            <person name="Slot J.C."/>
            <person name="St John F."/>
            <person name="Stenlid J."/>
            <person name="Sun H."/>
            <person name="Sun S."/>
            <person name="Syed K."/>
            <person name="Tsang A."/>
            <person name="Wiebenga A."/>
            <person name="Young D."/>
            <person name="Pisabarro A."/>
            <person name="Eastwood D.C."/>
            <person name="Martin F."/>
            <person name="Cullen D."/>
            <person name="Grigoriev I.V."/>
            <person name="Hibbett D.S."/>
        </authorList>
    </citation>
    <scope>NUCLEOTIDE SEQUENCE [LARGE SCALE GENOMIC DNA]</scope>
    <source>
        <strain evidence="3 4">ATCC 11539</strain>
    </source>
</reference>
<dbReference type="Proteomes" id="UP000030669">
    <property type="component" value="Unassembled WGS sequence"/>
</dbReference>
<protein>
    <recommendedName>
        <fullName evidence="2">HNH nuclease domain-containing protein</fullName>
    </recommendedName>
</protein>
<evidence type="ECO:0000313" key="3">
    <source>
        <dbReference type="EMBL" id="EPQ61367.1"/>
    </source>
</evidence>
<evidence type="ECO:0000259" key="2">
    <source>
        <dbReference type="Pfam" id="PF13391"/>
    </source>
</evidence>
<keyword evidence="4" id="KW-1185">Reference proteome</keyword>
<dbReference type="Pfam" id="PF13391">
    <property type="entry name" value="HNH_2"/>
    <property type="match status" value="1"/>
</dbReference>
<dbReference type="HOGENOM" id="CLU_052992_0_0_1"/>
<organism evidence="3 4">
    <name type="scientific">Gloeophyllum trabeum (strain ATCC 11539 / FP-39264 / Madison 617)</name>
    <name type="common">Brown rot fungus</name>
    <dbReference type="NCBI Taxonomy" id="670483"/>
    <lineage>
        <taxon>Eukaryota</taxon>
        <taxon>Fungi</taxon>
        <taxon>Dikarya</taxon>
        <taxon>Basidiomycota</taxon>
        <taxon>Agaricomycotina</taxon>
        <taxon>Agaricomycetes</taxon>
        <taxon>Gloeophyllales</taxon>
        <taxon>Gloeophyllaceae</taxon>
        <taxon>Gloeophyllum</taxon>
    </lineage>
</organism>
<evidence type="ECO:0000313" key="4">
    <source>
        <dbReference type="Proteomes" id="UP000030669"/>
    </source>
</evidence>
<accession>S7QPP9</accession>
<sequence>MYSNTSGTPSPVFADVNSLGLLRGRGRRHRQSTDHYASGFYLHPLARSLSSFKFRSKEYSHSAKIRVKWLRYVGWALYGVEGQLSRDSECTPLRDEETVNEDDEIRLAVPDFVPSATVDADVLAHRSQSGRTNPLDRRVTTFREDLQRRDCVCIFTGWTGEARHIIPFARGTEWLHAIAHARSMTPSLYDINDIQNGFICQADLHRLLDKKQLAVLFTPNPVLQCDDIAANPLRSGPLGYNYPTGCRYILQNLHVVNSRDVLLIQRLLASDVLSADGCFQELNQSDLPHPELLHYVYGISVLEAFGSAQAWRDTNAPWFRPKPQSQEGGLSDIPPTIADHENVDDERYGQPSSTQVTPEGDEGGYVRFTPGEAEDYVFRLWMMQAAQREQAERQLRNRDIEQWTRACVADPETSP</sequence>
<dbReference type="AlphaFoldDB" id="S7QPP9"/>
<dbReference type="InterPro" id="IPR003615">
    <property type="entry name" value="HNH_nuc"/>
</dbReference>
<dbReference type="RefSeq" id="XP_007861551.1">
    <property type="nucleotide sequence ID" value="XM_007863360.1"/>
</dbReference>
<feature type="domain" description="HNH nuclease" evidence="2">
    <location>
        <begin position="153"/>
        <end position="215"/>
    </location>
</feature>
<feature type="region of interest" description="Disordered" evidence="1">
    <location>
        <begin position="320"/>
        <end position="365"/>
    </location>
</feature>
<gene>
    <name evidence="3" type="ORF">GLOTRDRAFT_125084</name>
</gene>
<dbReference type="EMBL" id="KB469296">
    <property type="protein sequence ID" value="EPQ61367.1"/>
    <property type="molecule type" value="Genomic_DNA"/>
</dbReference>
<dbReference type="eggNOG" id="ENOG502R18Z">
    <property type="taxonomic scope" value="Eukaryota"/>
</dbReference>
<proteinExistence type="predicted"/>
<dbReference type="OrthoDB" id="3267100at2759"/>
<dbReference type="OMA" id="CNLINEQ"/>
<name>S7QPP9_GLOTA</name>
<dbReference type="GeneID" id="19301193"/>